<evidence type="ECO:0000313" key="7">
    <source>
        <dbReference type="Proteomes" id="UP000605846"/>
    </source>
</evidence>
<proteinExistence type="inferred from homology"/>
<protein>
    <recommendedName>
        <fullName evidence="5">G-patch domain-containing protein</fullName>
    </recommendedName>
</protein>
<comment type="similarity">
    <text evidence="2">Belongs to the SPP2 family.</text>
</comment>
<dbReference type="GO" id="GO:0003676">
    <property type="term" value="F:nucleic acid binding"/>
    <property type="evidence" value="ECO:0007669"/>
    <property type="project" value="InterPro"/>
</dbReference>
<evidence type="ECO:0000256" key="3">
    <source>
        <dbReference type="ARBA" id="ARBA00023242"/>
    </source>
</evidence>
<comment type="subcellular location">
    <subcellularLocation>
        <location evidence="1">Nucleus</location>
    </subcellularLocation>
</comment>
<dbReference type="GO" id="GO:0005681">
    <property type="term" value="C:spliceosomal complex"/>
    <property type="evidence" value="ECO:0007669"/>
    <property type="project" value="TreeGrafter"/>
</dbReference>
<organism evidence="6 7">
    <name type="scientific">Apophysomyces ossiformis</name>
    <dbReference type="NCBI Taxonomy" id="679940"/>
    <lineage>
        <taxon>Eukaryota</taxon>
        <taxon>Fungi</taxon>
        <taxon>Fungi incertae sedis</taxon>
        <taxon>Mucoromycota</taxon>
        <taxon>Mucoromycotina</taxon>
        <taxon>Mucoromycetes</taxon>
        <taxon>Mucorales</taxon>
        <taxon>Mucorineae</taxon>
        <taxon>Mucoraceae</taxon>
        <taxon>Apophysomyces</taxon>
    </lineage>
</organism>
<dbReference type="Pfam" id="PF12656">
    <property type="entry name" value="G-patch_2"/>
    <property type="match status" value="1"/>
</dbReference>
<evidence type="ECO:0000256" key="4">
    <source>
        <dbReference type="SAM" id="MobiDB-lite"/>
    </source>
</evidence>
<dbReference type="InterPro" id="IPR045166">
    <property type="entry name" value="Spp2-like"/>
</dbReference>
<dbReference type="InterPro" id="IPR026822">
    <property type="entry name" value="Spp2/MOS2_G-patch"/>
</dbReference>
<feature type="region of interest" description="Disordered" evidence="4">
    <location>
        <begin position="60"/>
        <end position="83"/>
    </location>
</feature>
<dbReference type="PROSITE" id="PS50174">
    <property type="entry name" value="G_PATCH"/>
    <property type="match status" value="1"/>
</dbReference>
<dbReference type="EMBL" id="JABAYA010000210">
    <property type="protein sequence ID" value="KAF7722167.1"/>
    <property type="molecule type" value="Genomic_DNA"/>
</dbReference>
<dbReference type="GO" id="GO:0000398">
    <property type="term" value="P:mRNA splicing, via spliceosome"/>
    <property type="evidence" value="ECO:0007669"/>
    <property type="project" value="InterPro"/>
</dbReference>
<dbReference type="InterPro" id="IPR000467">
    <property type="entry name" value="G_patch_dom"/>
</dbReference>
<feature type="region of interest" description="Disordered" evidence="4">
    <location>
        <begin position="1"/>
        <end position="20"/>
    </location>
</feature>
<evidence type="ECO:0000256" key="1">
    <source>
        <dbReference type="ARBA" id="ARBA00004123"/>
    </source>
</evidence>
<evidence type="ECO:0000313" key="6">
    <source>
        <dbReference type="EMBL" id="KAF7722167.1"/>
    </source>
</evidence>
<dbReference type="AlphaFoldDB" id="A0A8H7BMC8"/>
<reference evidence="6" key="1">
    <citation type="submission" date="2020-01" db="EMBL/GenBank/DDBJ databases">
        <title>Genome Sequencing of Three Apophysomyces-Like Fungal Strains Confirms a Novel Fungal Genus in the Mucoromycota with divergent Burkholderia-like Endosymbiotic Bacteria.</title>
        <authorList>
            <person name="Stajich J.E."/>
            <person name="Macias A.M."/>
            <person name="Carter-House D."/>
            <person name="Lovett B."/>
            <person name="Kasson L.R."/>
            <person name="Berry K."/>
            <person name="Grigoriev I."/>
            <person name="Chang Y."/>
            <person name="Spatafora J."/>
            <person name="Kasson M.T."/>
        </authorList>
    </citation>
    <scope>NUCLEOTIDE SEQUENCE</scope>
    <source>
        <strain evidence="6">NRRL A-21654</strain>
    </source>
</reference>
<keyword evidence="7" id="KW-1185">Reference proteome</keyword>
<dbReference type="Proteomes" id="UP000605846">
    <property type="component" value="Unassembled WGS sequence"/>
</dbReference>
<sequence length="232" mass="25689">MEPKRSQSSQLPIGLGSSQKLALHSKGKINKYNIKAKPRVFQDDDDQDDDDQDAVEMLAGFENNKSQELNPKEKDKPLMIAPTANVDWRERKKIYVPAKTEMADKGGSAIIQQEQLSYGLQITTRNEAEVTAPGLGPIDAGASTQPLSLEEEAMAEIIREASTTGEPEEKRSTLVIPANEVEAFREDVRHRPDEPTIDAYEKIPVHEFGAALLRGLGWKEGEGIGRNRKNSP</sequence>
<keyword evidence="3" id="KW-0539">Nucleus</keyword>
<name>A0A8H7BMC8_9FUNG</name>
<gene>
    <name evidence="6" type="ORF">EC973_003645</name>
</gene>
<dbReference type="OrthoDB" id="5577072at2759"/>
<accession>A0A8H7BMC8</accession>
<comment type="caution">
    <text evidence="6">The sequence shown here is derived from an EMBL/GenBank/DDBJ whole genome shotgun (WGS) entry which is preliminary data.</text>
</comment>
<evidence type="ECO:0000256" key="2">
    <source>
        <dbReference type="ARBA" id="ARBA00008576"/>
    </source>
</evidence>
<dbReference type="PANTHER" id="PTHR15818">
    <property type="entry name" value="G PATCH AND KOW-CONTAINING"/>
    <property type="match status" value="1"/>
</dbReference>
<dbReference type="PANTHER" id="PTHR15818:SF2">
    <property type="entry name" value="G-PATCH DOMAIN AND KOW MOTIFS-CONTAINING PROTEIN"/>
    <property type="match status" value="1"/>
</dbReference>
<feature type="domain" description="G-patch" evidence="5">
    <location>
        <begin position="205"/>
        <end position="232"/>
    </location>
</feature>
<evidence type="ECO:0000259" key="5">
    <source>
        <dbReference type="PROSITE" id="PS50174"/>
    </source>
</evidence>